<organism evidence="1 2">
    <name type="scientific">Lautropia mirabilis ATCC 51599</name>
    <dbReference type="NCBI Taxonomy" id="887898"/>
    <lineage>
        <taxon>Bacteria</taxon>
        <taxon>Pseudomonadati</taxon>
        <taxon>Pseudomonadota</taxon>
        <taxon>Betaproteobacteria</taxon>
        <taxon>Burkholderiales</taxon>
        <taxon>Burkholderiaceae</taxon>
        <taxon>Lautropia</taxon>
    </lineage>
</organism>
<dbReference type="AlphaFoldDB" id="E7RUT8"/>
<evidence type="ECO:0000313" key="2">
    <source>
        <dbReference type="Proteomes" id="UP000011021"/>
    </source>
</evidence>
<accession>E7RUT8</accession>
<reference evidence="1 2" key="1">
    <citation type="submission" date="2010-12" db="EMBL/GenBank/DDBJ databases">
        <authorList>
            <person name="Muzny D."/>
            <person name="Qin X."/>
            <person name="Deng J."/>
            <person name="Jiang H."/>
            <person name="Liu Y."/>
            <person name="Qu J."/>
            <person name="Song X.-Z."/>
            <person name="Zhang L."/>
            <person name="Thornton R."/>
            <person name="Coyle M."/>
            <person name="Francisco L."/>
            <person name="Jackson L."/>
            <person name="Javaid M."/>
            <person name="Korchina V."/>
            <person name="Kovar C."/>
            <person name="Mata R."/>
            <person name="Mathew T."/>
            <person name="Ngo R."/>
            <person name="Nguyen L."/>
            <person name="Nguyen N."/>
            <person name="Okwuonu G."/>
            <person name="Ongeri F."/>
            <person name="Pham C."/>
            <person name="Simmons D."/>
            <person name="Wilczek-Boney K."/>
            <person name="Hale W."/>
            <person name="Jakkamsetti A."/>
            <person name="Pham P."/>
            <person name="Ruth R."/>
            <person name="San Lucas F."/>
            <person name="Warren J."/>
            <person name="Zhang J."/>
            <person name="Zhao Z."/>
            <person name="Zhou C."/>
            <person name="Zhu D."/>
            <person name="Lee S."/>
            <person name="Bess C."/>
            <person name="Blankenburg K."/>
            <person name="Forbes L."/>
            <person name="Fu Q."/>
            <person name="Gubbala S."/>
            <person name="Hirani K."/>
            <person name="Jayaseelan J.C."/>
            <person name="Lara F."/>
            <person name="Munidasa M."/>
            <person name="Palculict T."/>
            <person name="Patil S."/>
            <person name="Pu L.-L."/>
            <person name="Saada N."/>
            <person name="Tang L."/>
            <person name="Weissenberger G."/>
            <person name="Zhu Y."/>
            <person name="Hemphill L."/>
            <person name="Shang Y."/>
            <person name="Youmans B."/>
            <person name="Ayvaz T."/>
            <person name="Ross M."/>
            <person name="Santibanez J."/>
            <person name="Aqrawi P."/>
            <person name="Gross S."/>
            <person name="Joshi V."/>
            <person name="Fowler G."/>
            <person name="Nazareth L."/>
            <person name="Reid J."/>
            <person name="Worley K."/>
            <person name="Petrosino J."/>
            <person name="Highlander S."/>
            <person name="Gibbs R."/>
        </authorList>
    </citation>
    <scope>NUCLEOTIDE SEQUENCE [LARGE SCALE GENOMIC DNA]</scope>
    <source>
        <strain evidence="1 2">ATCC 51599</strain>
    </source>
</reference>
<dbReference type="Proteomes" id="UP000011021">
    <property type="component" value="Unassembled WGS sequence"/>
</dbReference>
<dbReference type="EMBL" id="AEQP01000001">
    <property type="protein sequence ID" value="EFV96071.1"/>
    <property type="molecule type" value="Genomic_DNA"/>
</dbReference>
<protein>
    <submittedName>
        <fullName evidence="1">Uncharacterized protein</fullName>
    </submittedName>
</protein>
<dbReference type="STRING" id="887898.HMPREF0551_0254"/>
<proteinExistence type="predicted"/>
<keyword evidence="2" id="KW-1185">Reference proteome</keyword>
<sequence length="55" mass="5579">MGHESLRGIDESSGNGIVQVLWGDNTLLAVYPSVLPVMAGPDVVTAGWGIGCAAP</sequence>
<name>E7RUT8_9BURK</name>
<gene>
    <name evidence="1" type="ORF">HMPREF0551_0254</name>
</gene>
<dbReference type="HOGENOM" id="CLU_3026697_0_0_4"/>
<evidence type="ECO:0000313" key="1">
    <source>
        <dbReference type="EMBL" id="EFV96071.1"/>
    </source>
</evidence>
<comment type="caution">
    <text evidence="1">The sequence shown here is derived from an EMBL/GenBank/DDBJ whole genome shotgun (WGS) entry which is preliminary data.</text>
</comment>